<evidence type="ECO:0000313" key="1">
    <source>
        <dbReference type="EMBL" id="CAG8504555.1"/>
    </source>
</evidence>
<evidence type="ECO:0000313" key="2">
    <source>
        <dbReference type="Proteomes" id="UP000789366"/>
    </source>
</evidence>
<dbReference type="EMBL" id="CAJVPW010002354">
    <property type="protein sequence ID" value="CAG8504555.1"/>
    <property type="molecule type" value="Genomic_DNA"/>
</dbReference>
<comment type="caution">
    <text evidence="1">The sequence shown here is derived from an EMBL/GenBank/DDBJ whole genome shotgun (WGS) entry which is preliminary data.</text>
</comment>
<proteinExistence type="predicted"/>
<accession>A0ACA9L377</accession>
<reference evidence="1" key="1">
    <citation type="submission" date="2021-06" db="EMBL/GenBank/DDBJ databases">
        <authorList>
            <person name="Kallberg Y."/>
            <person name="Tangrot J."/>
            <person name="Rosling A."/>
        </authorList>
    </citation>
    <scope>NUCLEOTIDE SEQUENCE</scope>
    <source>
        <strain evidence="1">28 12/20/2015</strain>
    </source>
</reference>
<keyword evidence="2" id="KW-1185">Reference proteome</keyword>
<sequence>LFKVSSMNQQYSNQETSEEQNIHLERRHERDQLRRERETSEEYDSRRKKGRERMQRHRAKKIYEQVILEASQTEQFQSNNIQELTQYDRQLLVEFCNYMANIKNSHCPTYNEFFPTINLNNEYTIENDEQDDLLDEIRLN</sequence>
<gene>
    <name evidence="1" type="ORF">SPELUC_LOCUS3175</name>
</gene>
<organism evidence="1 2">
    <name type="scientific">Cetraspora pellucida</name>
    <dbReference type="NCBI Taxonomy" id="1433469"/>
    <lineage>
        <taxon>Eukaryota</taxon>
        <taxon>Fungi</taxon>
        <taxon>Fungi incertae sedis</taxon>
        <taxon>Mucoromycota</taxon>
        <taxon>Glomeromycotina</taxon>
        <taxon>Glomeromycetes</taxon>
        <taxon>Diversisporales</taxon>
        <taxon>Gigasporaceae</taxon>
        <taxon>Cetraspora</taxon>
    </lineage>
</organism>
<dbReference type="Proteomes" id="UP000789366">
    <property type="component" value="Unassembled WGS sequence"/>
</dbReference>
<name>A0ACA9L377_9GLOM</name>
<protein>
    <submittedName>
        <fullName evidence="1">8382_t:CDS:1</fullName>
    </submittedName>
</protein>
<feature type="non-terminal residue" evidence="1">
    <location>
        <position position="1"/>
    </location>
</feature>